<dbReference type="Proteomes" id="UP001143391">
    <property type="component" value="Unassembled WGS sequence"/>
</dbReference>
<evidence type="ECO:0000313" key="3">
    <source>
        <dbReference type="Proteomes" id="UP001143391"/>
    </source>
</evidence>
<dbReference type="Pfam" id="PF09982">
    <property type="entry name" value="LpxR"/>
    <property type="match status" value="1"/>
</dbReference>
<evidence type="ECO:0000313" key="2">
    <source>
        <dbReference type="EMBL" id="MDF0751540.1"/>
    </source>
</evidence>
<keyword evidence="1" id="KW-0732">Signal</keyword>
<feature type="signal peptide" evidence="1">
    <location>
        <begin position="1"/>
        <end position="26"/>
    </location>
</feature>
<comment type="caution">
    <text evidence="2">The sequence shown here is derived from an EMBL/GenBank/DDBJ whole genome shotgun (WGS) entry which is preliminary data.</text>
</comment>
<accession>A0ABT5YET8</accession>
<dbReference type="EMBL" id="JANCMW010000010">
    <property type="protein sequence ID" value="MDF0751540.1"/>
    <property type="molecule type" value="Genomic_DNA"/>
</dbReference>
<organism evidence="2 3">
    <name type="scientific">Marinobacter iranensis</name>
    <dbReference type="NCBI Taxonomy" id="2962607"/>
    <lineage>
        <taxon>Bacteria</taxon>
        <taxon>Pseudomonadati</taxon>
        <taxon>Pseudomonadota</taxon>
        <taxon>Gammaproteobacteria</taxon>
        <taxon>Pseudomonadales</taxon>
        <taxon>Marinobacteraceae</taxon>
        <taxon>Marinobacter</taxon>
    </lineage>
</organism>
<proteinExistence type="predicted"/>
<name>A0ABT5YET8_9GAMM</name>
<protein>
    <submittedName>
        <fullName evidence="2">Lipid A deacylase LpxR family protein</fullName>
    </submittedName>
</protein>
<evidence type="ECO:0000256" key="1">
    <source>
        <dbReference type="SAM" id="SignalP"/>
    </source>
</evidence>
<dbReference type="Gene3D" id="2.40.128.140">
    <property type="entry name" value="Outer membrane protein"/>
    <property type="match status" value="1"/>
</dbReference>
<keyword evidence="3" id="KW-1185">Reference proteome</keyword>
<dbReference type="InterPro" id="IPR037107">
    <property type="entry name" value="Put_OMP_sf"/>
</dbReference>
<reference evidence="2" key="1">
    <citation type="submission" date="2022-07" db="EMBL/GenBank/DDBJ databases">
        <title>Marinobacter iranensis a new bacterium isolate from a hipersaline lake in Iran.</title>
        <authorList>
            <person name="Mohammad A.M.A."/>
            <person name="Cristina S.-P."/>
            <person name="Antonio V."/>
        </authorList>
    </citation>
    <scope>NUCLEOTIDE SEQUENCE</scope>
    <source>
        <strain evidence="2">71-i</strain>
    </source>
</reference>
<feature type="chain" id="PRO_5047452330" evidence="1">
    <location>
        <begin position="27"/>
        <end position="340"/>
    </location>
</feature>
<dbReference type="RefSeq" id="WP_275707924.1">
    <property type="nucleotide sequence ID" value="NZ_JANCMW010000010.1"/>
</dbReference>
<dbReference type="InterPro" id="IPR018707">
    <property type="entry name" value="LpxR"/>
</dbReference>
<gene>
    <name evidence="2" type="ORF">NLU14_15035</name>
</gene>
<sequence>MRNVRWMIVVLLLAAGNLPATSLAAAAIRLELSNDVILSSDNQFTNGTSLIVTSGDANSLEDTKGTPAFGKRLVSWGIPDKPGLTYRESWVFGQNMQTPAEIEKRELITNDVPYGGFLGWGNSFYGFDDKRFFGAQWLIGWVGEQALAEQSQKAVHAVLGGNDPAGWDNQLDFEPVLNGYLGAKRRIYWHPWFDVALAGDLAVGNFFTFVQPGLEFRFGDRPTGFHIVPDPIGRGMDYDAKSLVAGGSHLYASVTLRATYFAWVMAREGNLLVDNEWTDTNSIRMNRTVGQAIIGLHWEGQRFGAHLSLWLSTETVDDFNLPTSEDPRNSFGSFMAEYRF</sequence>